<accession>A0ABY9Y253</accession>
<keyword evidence="2" id="KW-1185">Reference proteome</keyword>
<gene>
    <name evidence="1" type="ORF">RHP49_15650</name>
</gene>
<dbReference type="Proteomes" id="UP001303407">
    <property type="component" value="Chromosome"/>
</dbReference>
<organism evidence="1 2">
    <name type="scientific">Thalassobellus suaedae</name>
    <dbReference type="NCBI Taxonomy" id="3074124"/>
    <lineage>
        <taxon>Bacteria</taxon>
        <taxon>Pseudomonadati</taxon>
        <taxon>Bacteroidota</taxon>
        <taxon>Flavobacteriia</taxon>
        <taxon>Flavobacteriales</taxon>
        <taxon>Flavobacteriaceae</taxon>
        <taxon>Thalassobellus</taxon>
    </lineage>
</organism>
<name>A0ABY9Y253_9FLAO</name>
<sequence>MDVHHEDILNNDWINDIKLNEGAKWQVNKATHEGVLEMQTLLKTEKTVSIEAYHHLATQLNQVKNTIIKKCDMKGKAHNNLHVWLLPLIQKLDVLLNSKSVEDASKLKYSIEENINKYNTYFQY</sequence>
<dbReference type="EMBL" id="CP134536">
    <property type="protein sequence ID" value="WNH12313.1"/>
    <property type="molecule type" value="Genomic_DNA"/>
</dbReference>
<proteinExistence type="predicted"/>
<evidence type="ECO:0000313" key="1">
    <source>
        <dbReference type="EMBL" id="WNH12313.1"/>
    </source>
</evidence>
<dbReference type="RefSeq" id="WP_415862294.1">
    <property type="nucleotide sequence ID" value="NZ_CP134536.1"/>
</dbReference>
<protein>
    <submittedName>
        <fullName evidence="1">Uncharacterized protein</fullName>
    </submittedName>
</protein>
<reference evidence="1 2" key="1">
    <citation type="submission" date="2023-09" db="EMBL/GenBank/DDBJ databases">
        <title>Thalassobella suaedae gen. nov., sp. nov., a marine bacterium of the family Flavobacteriaceae isolated from a halophyte Suaeda japonica.</title>
        <authorList>
            <person name="Lee S.Y."/>
            <person name="Hwang C.Y."/>
        </authorList>
    </citation>
    <scope>NUCLEOTIDE SEQUENCE [LARGE SCALE GENOMIC DNA]</scope>
    <source>
        <strain evidence="1 2">HL-DH10</strain>
    </source>
</reference>
<evidence type="ECO:0000313" key="2">
    <source>
        <dbReference type="Proteomes" id="UP001303407"/>
    </source>
</evidence>